<comment type="caution">
    <text evidence="1">The sequence shown here is derived from an EMBL/GenBank/DDBJ whole genome shotgun (WGS) entry which is preliminary data.</text>
</comment>
<reference evidence="1 2" key="1">
    <citation type="journal article" date="2021" name="Elife">
        <title>Chloroplast acquisition without the gene transfer in kleptoplastic sea slugs, Plakobranchus ocellatus.</title>
        <authorList>
            <person name="Maeda T."/>
            <person name="Takahashi S."/>
            <person name="Yoshida T."/>
            <person name="Shimamura S."/>
            <person name="Takaki Y."/>
            <person name="Nagai Y."/>
            <person name="Toyoda A."/>
            <person name="Suzuki Y."/>
            <person name="Arimoto A."/>
            <person name="Ishii H."/>
            <person name="Satoh N."/>
            <person name="Nishiyama T."/>
            <person name="Hasebe M."/>
            <person name="Maruyama T."/>
            <person name="Minagawa J."/>
            <person name="Obokata J."/>
            <person name="Shigenobu S."/>
        </authorList>
    </citation>
    <scope>NUCLEOTIDE SEQUENCE [LARGE SCALE GENOMIC DNA]</scope>
</reference>
<dbReference type="AlphaFoldDB" id="A0AAV4BKA6"/>
<keyword evidence="2" id="KW-1185">Reference proteome</keyword>
<accession>A0AAV4BKA6</accession>
<sequence length="112" mass="12750">MRRLREALGCRPITSNSTFKFKFTEIELDTAVRKGKTDKAPGLDDINQEILEQLPRQSMQLHSFPALHENRQHSPKTDEAFVYQMGTSIDEATKIINGDHSRFAQVGLHDVV</sequence>
<organism evidence="1 2">
    <name type="scientific">Plakobranchus ocellatus</name>
    <dbReference type="NCBI Taxonomy" id="259542"/>
    <lineage>
        <taxon>Eukaryota</taxon>
        <taxon>Metazoa</taxon>
        <taxon>Spiralia</taxon>
        <taxon>Lophotrochozoa</taxon>
        <taxon>Mollusca</taxon>
        <taxon>Gastropoda</taxon>
        <taxon>Heterobranchia</taxon>
        <taxon>Euthyneura</taxon>
        <taxon>Panpulmonata</taxon>
        <taxon>Sacoglossa</taxon>
        <taxon>Placobranchoidea</taxon>
        <taxon>Plakobranchidae</taxon>
        <taxon>Plakobranchus</taxon>
    </lineage>
</organism>
<dbReference type="EMBL" id="BLXT01005178">
    <property type="protein sequence ID" value="GFO20584.1"/>
    <property type="molecule type" value="Genomic_DNA"/>
</dbReference>
<protein>
    <submittedName>
        <fullName evidence="1">Uncharacterized protein</fullName>
    </submittedName>
</protein>
<evidence type="ECO:0000313" key="2">
    <source>
        <dbReference type="Proteomes" id="UP000735302"/>
    </source>
</evidence>
<name>A0AAV4BKA6_9GAST</name>
<gene>
    <name evidence="1" type="ORF">PoB_004708900</name>
</gene>
<proteinExistence type="predicted"/>
<evidence type="ECO:0000313" key="1">
    <source>
        <dbReference type="EMBL" id="GFO20584.1"/>
    </source>
</evidence>
<dbReference type="Proteomes" id="UP000735302">
    <property type="component" value="Unassembled WGS sequence"/>
</dbReference>